<reference evidence="1 2" key="1">
    <citation type="submission" date="2020-06" db="EMBL/GenBank/DDBJ databases">
        <title>Whole-genome sequence of Allochromatium humboldtianum DSM 21881, type strain.</title>
        <authorList>
            <person name="Kyndt J.A."/>
            <person name="Meyer T.E."/>
        </authorList>
    </citation>
    <scope>NUCLEOTIDE SEQUENCE [LARGE SCALE GENOMIC DNA]</scope>
    <source>
        <strain evidence="1 2">DSM 21881</strain>
    </source>
</reference>
<comment type="caution">
    <text evidence="1">The sequence shown here is derived from an EMBL/GenBank/DDBJ whole genome shotgun (WGS) entry which is preliminary data.</text>
</comment>
<organism evidence="1 2">
    <name type="scientific">Allochromatium humboldtianum</name>
    <dbReference type="NCBI Taxonomy" id="504901"/>
    <lineage>
        <taxon>Bacteria</taxon>
        <taxon>Pseudomonadati</taxon>
        <taxon>Pseudomonadota</taxon>
        <taxon>Gammaproteobacteria</taxon>
        <taxon>Chromatiales</taxon>
        <taxon>Chromatiaceae</taxon>
        <taxon>Allochromatium</taxon>
    </lineage>
</organism>
<keyword evidence="2" id="KW-1185">Reference proteome</keyword>
<sequence>MPTPSQVHHAIPRFPLGRVVATPHALSVLSVQAIPPERLLERHARGDWGELEAEDVQANQEALQHGWRLFSSYTLAEAVKVWIITEADRSVTTILMPDDY</sequence>
<name>A0A850R9Z9_9GAMM</name>
<dbReference type="AlphaFoldDB" id="A0A850R9Z9"/>
<protein>
    <recommendedName>
        <fullName evidence="3">Type I restriction endonuclease subunit M</fullName>
    </recommendedName>
</protein>
<dbReference type="EMBL" id="JABZEO010000012">
    <property type="protein sequence ID" value="NVZ10754.1"/>
    <property type="molecule type" value="Genomic_DNA"/>
</dbReference>
<dbReference type="Proteomes" id="UP000592294">
    <property type="component" value="Unassembled WGS sequence"/>
</dbReference>
<evidence type="ECO:0000313" key="2">
    <source>
        <dbReference type="Proteomes" id="UP000592294"/>
    </source>
</evidence>
<gene>
    <name evidence="1" type="ORF">HW932_15930</name>
</gene>
<evidence type="ECO:0000313" key="1">
    <source>
        <dbReference type="EMBL" id="NVZ10754.1"/>
    </source>
</evidence>
<accession>A0A850R9Z9</accession>
<evidence type="ECO:0008006" key="3">
    <source>
        <dbReference type="Google" id="ProtNLM"/>
    </source>
</evidence>
<proteinExistence type="predicted"/>